<keyword evidence="1" id="KW-0808">Transferase</keyword>
<dbReference type="GO" id="GO:0003964">
    <property type="term" value="F:RNA-directed DNA polymerase activity"/>
    <property type="evidence" value="ECO:0007669"/>
    <property type="project" value="UniProtKB-KW"/>
</dbReference>
<feature type="non-terminal residue" evidence="1">
    <location>
        <position position="39"/>
    </location>
</feature>
<dbReference type="EMBL" id="QTLC01000013">
    <property type="protein sequence ID" value="RDY72396.1"/>
    <property type="molecule type" value="Genomic_DNA"/>
</dbReference>
<evidence type="ECO:0000313" key="1">
    <source>
        <dbReference type="EMBL" id="RDY72396.1"/>
    </source>
</evidence>
<keyword evidence="1" id="KW-0695">RNA-directed DNA polymerase</keyword>
<proteinExistence type="predicted"/>
<dbReference type="Proteomes" id="UP000257032">
    <property type="component" value="Unassembled WGS sequence"/>
</dbReference>
<sequence length="39" mass="4610">AIAQQLSEMYDPTFSEYSYGFRPNRDAHQAVRQAKEYIQ</sequence>
<dbReference type="AlphaFoldDB" id="A0A3D8VSK5"/>
<name>A0A3D8VSK5_9BACI</name>
<feature type="non-terminal residue" evidence="1">
    <location>
        <position position="1"/>
    </location>
</feature>
<protein>
    <submittedName>
        <fullName evidence="1">RNA-directed DNA polymerase</fullName>
    </submittedName>
</protein>
<evidence type="ECO:0000313" key="2">
    <source>
        <dbReference type="Proteomes" id="UP000257032"/>
    </source>
</evidence>
<organism evidence="1 2">
    <name type="scientific">Halobacillus trueperi</name>
    <dbReference type="NCBI Taxonomy" id="156205"/>
    <lineage>
        <taxon>Bacteria</taxon>
        <taxon>Bacillati</taxon>
        <taxon>Bacillota</taxon>
        <taxon>Bacilli</taxon>
        <taxon>Bacillales</taxon>
        <taxon>Bacillaceae</taxon>
        <taxon>Halobacillus</taxon>
    </lineage>
</organism>
<reference evidence="1 2" key="1">
    <citation type="submission" date="2018-08" db="EMBL/GenBank/DDBJ databases">
        <title>Genome sequence of strict halophilic Halobacillus trueperi SS1 isolated from Lunsu, a salty water body of North West Himalayas.</title>
        <authorList>
            <person name="Gupta S."/>
            <person name="Sharma P."/>
            <person name="Dev K."/>
            <person name="Baumler D."/>
            <person name="Sourirajan A."/>
        </authorList>
    </citation>
    <scope>NUCLEOTIDE SEQUENCE [LARGE SCALE GENOMIC DNA]</scope>
    <source>
        <strain evidence="1 2">SS1</strain>
    </source>
</reference>
<comment type="caution">
    <text evidence="1">The sequence shown here is derived from an EMBL/GenBank/DDBJ whole genome shotgun (WGS) entry which is preliminary data.</text>
</comment>
<accession>A0A3D8VSK5</accession>
<keyword evidence="1" id="KW-0548">Nucleotidyltransferase</keyword>
<gene>
    <name evidence="1" type="ORF">DXT76_02185</name>
</gene>